<evidence type="ECO:0000259" key="8">
    <source>
        <dbReference type="Pfam" id="PF02687"/>
    </source>
</evidence>
<keyword evidence="2" id="KW-1003">Cell membrane</keyword>
<dbReference type="Pfam" id="PF02687">
    <property type="entry name" value="FtsX"/>
    <property type="match status" value="1"/>
</dbReference>
<comment type="subcellular location">
    <subcellularLocation>
        <location evidence="1">Cell membrane</location>
        <topology evidence="1">Multi-pass membrane protein</topology>
    </subcellularLocation>
</comment>
<evidence type="ECO:0000256" key="4">
    <source>
        <dbReference type="ARBA" id="ARBA00022989"/>
    </source>
</evidence>
<feature type="transmembrane region" description="Helical" evidence="7">
    <location>
        <begin position="364"/>
        <end position="384"/>
    </location>
</feature>
<evidence type="ECO:0000256" key="3">
    <source>
        <dbReference type="ARBA" id="ARBA00022692"/>
    </source>
</evidence>
<organism evidence="10 11">
    <name type="scientific">Methylomonas denitrificans</name>
    <dbReference type="NCBI Taxonomy" id="1538553"/>
    <lineage>
        <taxon>Bacteria</taxon>
        <taxon>Pseudomonadati</taxon>
        <taxon>Pseudomonadota</taxon>
        <taxon>Gammaproteobacteria</taxon>
        <taxon>Methylococcales</taxon>
        <taxon>Methylococcaceae</taxon>
        <taxon>Methylomonas</taxon>
    </lineage>
</organism>
<accession>A0A126T3V9</accession>
<dbReference type="AlphaFoldDB" id="A0A126T3V9"/>
<dbReference type="InterPro" id="IPR025857">
    <property type="entry name" value="MacB_PCD"/>
</dbReference>
<keyword evidence="3 7" id="KW-0812">Transmembrane</keyword>
<dbReference type="PANTHER" id="PTHR30572">
    <property type="entry name" value="MEMBRANE COMPONENT OF TRANSPORTER-RELATED"/>
    <property type="match status" value="1"/>
</dbReference>
<evidence type="ECO:0000256" key="6">
    <source>
        <dbReference type="ARBA" id="ARBA00038076"/>
    </source>
</evidence>
<evidence type="ECO:0000256" key="5">
    <source>
        <dbReference type="ARBA" id="ARBA00023136"/>
    </source>
</evidence>
<evidence type="ECO:0000256" key="2">
    <source>
        <dbReference type="ARBA" id="ARBA00022475"/>
    </source>
</evidence>
<feature type="transmembrane region" description="Helical" evidence="7">
    <location>
        <begin position="21"/>
        <end position="41"/>
    </location>
</feature>
<keyword evidence="5 7" id="KW-0472">Membrane</keyword>
<dbReference type="EMBL" id="CP014476">
    <property type="protein sequence ID" value="AMK76775.1"/>
    <property type="molecule type" value="Genomic_DNA"/>
</dbReference>
<feature type="domain" description="ABC3 transporter permease C-terminal" evidence="8">
    <location>
        <begin position="281"/>
        <end position="394"/>
    </location>
</feature>
<evidence type="ECO:0000259" key="9">
    <source>
        <dbReference type="Pfam" id="PF12704"/>
    </source>
</evidence>
<keyword evidence="4 7" id="KW-1133">Transmembrane helix</keyword>
<dbReference type="STRING" id="1538553.JT25_009775"/>
<dbReference type="KEGG" id="mdn:JT25_009775"/>
<keyword evidence="11" id="KW-1185">Reference proteome</keyword>
<feature type="transmembrane region" description="Helical" evidence="7">
    <location>
        <begin position="329"/>
        <end position="352"/>
    </location>
</feature>
<protein>
    <submittedName>
        <fullName evidence="10">Peptide ABC transporter permease</fullName>
    </submittedName>
</protein>
<gene>
    <name evidence="10" type="ORF">JT25_009775</name>
</gene>
<dbReference type="Proteomes" id="UP000030512">
    <property type="component" value="Chromosome"/>
</dbReference>
<evidence type="ECO:0000256" key="7">
    <source>
        <dbReference type="SAM" id="Phobius"/>
    </source>
</evidence>
<sequence>MLNRDLLLQAGKAIRTQPLRAALIILAMSIGVAAVNVLTALGDSARNYVVHEFESLGTHLVIVLPGRTETTGGHPPLFGETPRDLTLDDAAALFRSRHVAAIAPVSIGSAPVSVGGLERETNVMGSTHALLRVRHLTMAQGQFLPEADADKEISVCVIGKKISEELFAHQQAVGQWLRINDRRFRVIGVLAKEGQSIGTGFDELIIVPVASAQALFDSHSLFRILLEAHSEAAMYKAVDEVRNIIKLRHEGEDDVTVITQDSVVNTFDKILTALTFTVAGIAAVSLAVAGVLVMNVMLVSVSQRTAEIGLLKALGATQGQLQRWFLCEAALLSLAGALVGSVIGQFGILVLQWLYPNFPVSLPIWARLSALAVALATGLIFGVLPARKAARLDPVAALARR</sequence>
<reference evidence="10 11" key="1">
    <citation type="journal article" date="2015" name="Environ. Microbiol.">
        <title>Methane oxidation coupled to nitrate reduction under hypoxia by the Gammaproteobacterium Methylomonas denitrificans, sp. nov. type strain FJG1.</title>
        <authorList>
            <person name="Kits K.D."/>
            <person name="Klotz M.G."/>
            <person name="Stein L.Y."/>
        </authorList>
    </citation>
    <scope>NUCLEOTIDE SEQUENCE [LARGE SCALE GENOMIC DNA]</scope>
    <source>
        <strain evidence="10 11">FJG1</strain>
    </source>
</reference>
<feature type="transmembrane region" description="Helical" evidence="7">
    <location>
        <begin position="270"/>
        <end position="294"/>
    </location>
</feature>
<evidence type="ECO:0000313" key="10">
    <source>
        <dbReference type="EMBL" id="AMK76775.1"/>
    </source>
</evidence>
<name>A0A126T3V9_9GAMM</name>
<dbReference type="GO" id="GO:0022857">
    <property type="term" value="F:transmembrane transporter activity"/>
    <property type="evidence" value="ECO:0007669"/>
    <property type="project" value="TreeGrafter"/>
</dbReference>
<dbReference type="GO" id="GO:0005886">
    <property type="term" value="C:plasma membrane"/>
    <property type="evidence" value="ECO:0007669"/>
    <property type="project" value="UniProtKB-SubCell"/>
</dbReference>
<proteinExistence type="inferred from homology"/>
<evidence type="ECO:0000256" key="1">
    <source>
        <dbReference type="ARBA" id="ARBA00004651"/>
    </source>
</evidence>
<dbReference type="InterPro" id="IPR003838">
    <property type="entry name" value="ABC3_permease_C"/>
</dbReference>
<feature type="domain" description="MacB-like periplasmic core" evidence="9">
    <location>
        <begin position="22"/>
        <end position="243"/>
    </location>
</feature>
<dbReference type="Pfam" id="PF12704">
    <property type="entry name" value="MacB_PCD"/>
    <property type="match status" value="1"/>
</dbReference>
<dbReference type="InterPro" id="IPR050250">
    <property type="entry name" value="Macrolide_Exporter_MacB"/>
</dbReference>
<dbReference type="OrthoDB" id="9770036at2"/>
<evidence type="ECO:0000313" key="11">
    <source>
        <dbReference type="Proteomes" id="UP000030512"/>
    </source>
</evidence>
<dbReference type="PANTHER" id="PTHR30572:SF4">
    <property type="entry name" value="ABC TRANSPORTER PERMEASE YTRF"/>
    <property type="match status" value="1"/>
</dbReference>
<comment type="similarity">
    <text evidence="6">Belongs to the ABC-4 integral membrane protein family.</text>
</comment>
<dbReference type="RefSeq" id="WP_062328402.1">
    <property type="nucleotide sequence ID" value="NZ_CP014476.1"/>
</dbReference>